<accession>A0ABN6S8R0</accession>
<evidence type="ECO:0000313" key="2">
    <source>
        <dbReference type="EMBL" id="BDQ38320.1"/>
    </source>
</evidence>
<protein>
    <submittedName>
        <fullName evidence="2">Polysaccharide deacetylase</fullName>
    </submittedName>
</protein>
<keyword evidence="3" id="KW-1185">Reference proteome</keyword>
<sequence>MIVKTHISSLWLTPSTDGIQRIGHLLDAAPAGTEIFFRADDVAVPSNNCHQMMDLFITHGIPLHMAVTPAWLTQARWDILIHWAGDSPVFCWHQHGWQHRSHQTSGKNSEFGDQRPTSDKRTALKKGRDRLNSIMGESFYPAFTPPWNRFDAQTGEALIELGYACVSRSAGEQRKVPLPDTLPDIPINVDLHTRNETNSVQGWDALAKEFEDAIQTGNVGVMLHHQRMNQAAIDFLDTCLSHIANHSAIKHRRFDTP</sequence>
<organism evidence="2 3">
    <name type="scientific">Pseudodesulfovibrio nedwellii</name>
    <dbReference type="NCBI Taxonomy" id="2973072"/>
    <lineage>
        <taxon>Bacteria</taxon>
        <taxon>Pseudomonadati</taxon>
        <taxon>Thermodesulfobacteriota</taxon>
        <taxon>Desulfovibrionia</taxon>
        <taxon>Desulfovibrionales</taxon>
        <taxon>Desulfovibrionaceae</taxon>
    </lineage>
</organism>
<proteinExistence type="predicted"/>
<evidence type="ECO:0000256" key="1">
    <source>
        <dbReference type="SAM" id="MobiDB-lite"/>
    </source>
</evidence>
<dbReference type="RefSeq" id="WP_281760818.1">
    <property type="nucleotide sequence ID" value="NZ_AP026709.1"/>
</dbReference>
<dbReference type="Proteomes" id="UP001317742">
    <property type="component" value="Chromosome"/>
</dbReference>
<feature type="region of interest" description="Disordered" evidence="1">
    <location>
        <begin position="101"/>
        <end position="127"/>
    </location>
</feature>
<dbReference type="InterPro" id="IPR011330">
    <property type="entry name" value="Glyco_hydro/deAcase_b/a-brl"/>
</dbReference>
<feature type="compositionally biased region" description="Basic and acidic residues" evidence="1">
    <location>
        <begin position="110"/>
        <end position="122"/>
    </location>
</feature>
<reference evidence="2 3" key="1">
    <citation type="submission" date="2022-08" db="EMBL/GenBank/DDBJ databases">
        <title>Genome Sequence of the sulphate-reducing bacterium, Pseudodesulfovibrio sp. SYK.</title>
        <authorList>
            <person name="Kondo R."/>
            <person name="Kataoka T."/>
        </authorList>
    </citation>
    <scope>NUCLEOTIDE SEQUENCE [LARGE SCALE GENOMIC DNA]</scope>
    <source>
        <strain evidence="2 3">SYK</strain>
    </source>
</reference>
<dbReference type="Gene3D" id="3.20.20.370">
    <property type="entry name" value="Glycoside hydrolase/deacetylase"/>
    <property type="match status" value="1"/>
</dbReference>
<dbReference type="SUPFAM" id="SSF88713">
    <property type="entry name" value="Glycoside hydrolase/deacetylase"/>
    <property type="match status" value="1"/>
</dbReference>
<dbReference type="EMBL" id="AP026709">
    <property type="protein sequence ID" value="BDQ38320.1"/>
    <property type="molecule type" value="Genomic_DNA"/>
</dbReference>
<gene>
    <name evidence="2" type="ORF">SYK_26800</name>
</gene>
<name>A0ABN6S8R0_9BACT</name>
<evidence type="ECO:0000313" key="3">
    <source>
        <dbReference type="Proteomes" id="UP001317742"/>
    </source>
</evidence>